<evidence type="ECO:0000313" key="1">
    <source>
        <dbReference type="EMBL" id="CAB4685270.1"/>
    </source>
</evidence>
<evidence type="ECO:0000313" key="2">
    <source>
        <dbReference type="EMBL" id="CAB4968628.1"/>
    </source>
</evidence>
<reference evidence="3" key="1">
    <citation type="submission" date="2020-05" db="EMBL/GenBank/DDBJ databases">
        <authorList>
            <person name="Chiriac C."/>
            <person name="Salcher M."/>
            <person name="Ghai R."/>
            <person name="Kavagutti S V."/>
        </authorList>
    </citation>
    <scope>NUCLEOTIDE SEQUENCE</scope>
</reference>
<accession>A0A6J7UT94</accession>
<dbReference type="EMBL" id="CAEZXS010000004">
    <property type="protein sequence ID" value="CAB4685270.1"/>
    <property type="molecule type" value="Genomic_DNA"/>
</dbReference>
<dbReference type="EMBL" id="CAFBQW010000311">
    <property type="protein sequence ID" value="CAB5069290.1"/>
    <property type="molecule type" value="Genomic_DNA"/>
</dbReference>
<dbReference type="EMBL" id="CAFBOG010000005">
    <property type="protein sequence ID" value="CAB4968628.1"/>
    <property type="molecule type" value="Genomic_DNA"/>
</dbReference>
<gene>
    <name evidence="1" type="ORF">UFOPK2582_00079</name>
    <name evidence="2" type="ORF">UFOPK3914_00111</name>
    <name evidence="3" type="ORF">UFOPK4354_01947</name>
</gene>
<dbReference type="AlphaFoldDB" id="A0A6J7UT94"/>
<protein>
    <submittedName>
        <fullName evidence="3">Unannotated protein</fullName>
    </submittedName>
</protein>
<name>A0A6J7UT94_9ZZZZ</name>
<evidence type="ECO:0000313" key="3">
    <source>
        <dbReference type="EMBL" id="CAB5069290.1"/>
    </source>
</evidence>
<sequence>MPVALAGELPLEAGVLAGPCPQRQEGSQPIA</sequence>
<proteinExistence type="predicted"/>
<organism evidence="3">
    <name type="scientific">freshwater metagenome</name>
    <dbReference type="NCBI Taxonomy" id="449393"/>
    <lineage>
        <taxon>unclassified sequences</taxon>
        <taxon>metagenomes</taxon>
        <taxon>ecological metagenomes</taxon>
    </lineage>
</organism>